<evidence type="ECO:0000313" key="2">
    <source>
        <dbReference type="EMBL" id="KKN41101.1"/>
    </source>
</evidence>
<organism evidence="2">
    <name type="scientific">marine sediment metagenome</name>
    <dbReference type="NCBI Taxonomy" id="412755"/>
    <lineage>
        <taxon>unclassified sequences</taxon>
        <taxon>metagenomes</taxon>
        <taxon>ecological metagenomes</taxon>
    </lineage>
</organism>
<gene>
    <name evidence="2" type="ORF">LCGC14_0726620</name>
</gene>
<evidence type="ECO:0000256" key="1">
    <source>
        <dbReference type="SAM" id="MobiDB-lite"/>
    </source>
</evidence>
<accession>A0A0F9SVZ8</accession>
<comment type="caution">
    <text evidence="2">The sequence shown here is derived from an EMBL/GenBank/DDBJ whole genome shotgun (WGS) entry which is preliminary data.</text>
</comment>
<proteinExistence type="predicted"/>
<dbReference type="AlphaFoldDB" id="A0A0F9SVZ8"/>
<dbReference type="EMBL" id="LAZR01001668">
    <property type="protein sequence ID" value="KKN41101.1"/>
    <property type="molecule type" value="Genomic_DNA"/>
</dbReference>
<reference evidence="2" key="1">
    <citation type="journal article" date="2015" name="Nature">
        <title>Complex archaea that bridge the gap between prokaryotes and eukaryotes.</title>
        <authorList>
            <person name="Spang A."/>
            <person name="Saw J.H."/>
            <person name="Jorgensen S.L."/>
            <person name="Zaremba-Niedzwiedzka K."/>
            <person name="Martijn J."/>
            <person name="Lind A.E."/>
            <person name="van Eijk R."/>
            <person name="Schleper C."/>
            <person name="Guy L."/>
            <person name="Ettema T.J."/>
        </authorList>
    </citation>
    <scope>NUCLEOTIDE SEQUENCE</scope>
</reference>
<name>A0A0F9SVZ8_9ZZZZ</name>
<feature type="region of interest" description="Disordered" evidence="1">
    <location>
        <begin position="1"/>
        <end position="22"/>
    </location>
</feature>
<sequence length="85" mass="9726">MSGDKGVEESGPAGPTEAAAENEEVLLDDLRPQFYRMIYNQPTIIFSIFEVLCELLESRGVMRPGEREALIREGIRRWRDEIATR</sequence>
<protein>
    <submittedName>
        <fullName evidence="2">Uncharacterized protein</fullName>
    </submittedName>
</protein>